<organism evidence="2 3">
    <name type="scientific">Chryseobacterium kwangjuense</name>
    <dbReference type="NCBI Taxonomy" id="267125"/>
    <lineage>
        <taxon>Bacteria</taxon>
        <taxon>Pseudomonadati</taxon>
        <taxon>Bacteroidota</taxon>
        <taxon>Flavobacteriia</taxon>
        <taxon>Flavobacteriales</taxon>
        <taxon>Weeksellaceae</taxon>
        <taxon>Chryseobacterium group</taxon>
        <taxon>Chryseobacterium</taxon>
    </lineage>
</organism>
<dbReference type="Pfam" id="PF19744">
    <property type="entry name" value="DUF6232"/>
    <property type="match status" value="1"/>
</dbReference>
<evidence type="ECO:0000313" key="2">
    <source>
        <dbReference type="EMBL" id="MFN1218414.1"/>
    </source>
</evidence>
<keyword evidence="1" id="KW-0472">Membrane</keyword>
<dbReference type="RefSeq" id="WP_409357388.1">
    <property type="nucleotide sequence ID" value="NZ_JBJXVJ010000003.1"/>
</dbReference>
<accession>A0ABW9K802</accession>
<name>A0ABW9K802_9FLAO</name>
<keyword evidence="1" id="KW-0812">Transmembrane</keyword>
<feature type="transmembrane region" description="Helical" evidence="1">
    <location>
        <begin position="48"/>
        <end position="64"/>
    </location>
</feature>
<feature type="transmembrane region" description="Helical" evidence="1">
    <location>
        <begin position="70"/>
        <end position="86"/>
    </location>
</feature>
<reference evidence="2 3" key="1">
    <citation type="submission" date="2024-12" db="EMBL/GenBank/DDBJ databases">
        <title>Draft genome sequence of Chryseobacterium kwangjuense AG447.</title>
        <authorList>
            <person name="Cheptsov V.S."/>
            <person name="Belov A."/>
            <person name="Zavarzina A.G."/>
        </authorList>
    </citation>
    <scope>NUCLEOTIDE SEQUENCE [LARGE SCALE GENOMIC DNA]</scope>
    <source>
        <strain evidence="2 3">AG447</strain>
    </source>
</reference>
<proteinExistence type="predicted"/>
<keyword evidence="1" id="KW-1133">Transmembrane helix</keyword>
<evidence type="ECO:0000313" key="3">
    <source>
        <dbReference type="Proteomes" id="UP001634154"/>
    </source>
</evidence>
<protein>
    <submittedName>
        <fullName evidence="2">DUF6232 family protein</fullName>
    </submittedName>
</protein>
<sequence>MENLQSTGETTFYKDLNVTVTQSRYVTQSKTYAMRNISSVHVFEIIKSKKLPAVLIIIGLLLLFSEDARIVGIILAVIGALILFLIKNEYAVRISTNSGEANSIISKDKIYIQKIVNALNQAIIHRG</sequence>
<gene>
    <name evidence="2" type="ORF">ACKW6Q_15710</name>
</gene>
<dbReference type="EMBL" id="JBJXVJ010000003">
    <property type="protein sequence ID" value="MFN1218414.1"/>
    <property type="molecule type" value="Genomic_DNA"/>
</dbReference>
<keyword evidence="3" id="KW-1185">Reference proteome</keyword>
<dbReference type="InterPro" id="IPR045629">
    <property type="entry name" value="DUF6232"/>
</dbReference>
<evidence type="ECO:0000256" key="1">
    <source>
        <dbReference type="SAM" id="Phobius"/>
    </source>
</evidence>
<comment type="caution">
    <text evidence="2">The sequence shown here is derived from an EMBL/GenBank/DDBJ whole genome shotgun (WGS) entry which is preliminary data.</text>
</comment>
<dbReference type="Proteomes" id="UP001634154">
    <property type="component" value="Unassembled WGS sequence"/>
</dbReference>